<keyword evidence="2" id="KW-0732">Signal</keyword>
<feature type="signal peptide" evidence="2">
    <location>
        <begin position="1"/>
        <end position="20"/>
    </location>
</feature>
<dbReference type="Proteomes" id="UP000094527">
    <property type="component" value="Unassembled WGS sequence"/>
</dbReference>
<name>A0A1D2NEB6_ORCCI</name>
<feature type="region of interest" description="Disordered" evidence="1">
    <location>
        <begin position="51"/>
        <end position="121"/>
    </location>
</feature>
<feature type="compositionally biased region" description="Low complexity" evidence="1">
    <location>
        <begin position="53"/>
        <end position="85"/>
    </location>
</feature>
<dbReference type="AlphaFoldDB" id="A0A1D2NEB6"/>
<evidence type="ECO:0000313" key="4">
    <source>
        <dbReference type="Proteomes" id="UP000094527"/>
    </source>
</evidence>
<organism evidence="3 4">
    <name type="scientific">Orchesella cincta</name>
    <name type="common">Springtail</name>
    <name type="synonym">Podura cincta</name>
    <dbReference type="NCBI Taxonomy" id="48709"/>
    <lineage>
        <taxon>Eukaryota</taxon>
        <taxon>Metazoa</taxon>
        <taxon>Ecdysozoa</taxon>
        <taxon>Arthropoda</taxon>
        <taxon>Hexapoda</taxon>
        <taxon>Collembola</taxon>
        <taxon>Entomobryomorpha</taxon>
        <taxon>Entomobryoidea</taxon>
        <taxon>Orchesellidae</taxon>
        <taxon>Orchesellinae</taxon>
        <taxon>Orchesella</taxon>
    </lineage>
</organism>
<accession>A0A1D2NEB6</accession>
<evidence type="ECO:0000256" key="2">
    <source>
        <dbReference type="SAM" id="SignalP"/>
    </source>
</evidence>
<feature type="chain" id="PRO_5008905436" evidence="2">
    <location>
        <begin position="21"/>
        <end position="193"/>
    </location>
</feature>
<feature type="compositionally biased region" description="Polar residues" evidence="1">
    <location>
        <begin position="92"/>
        <end position="104"/>
    </location>
</feature>
<protein>
    <submittedName>
        <fullName evidence="3">Uncharacterized protein</fullName>
    </submittedName>
</protein>
<dbReference type="EMBL" id="LJIJ01000068">
    <property type="protein sequence ID" value="ODN03604.1"/>
    <property type="molecule type" value="Genomic_DNA"/>
</dbReference>
<sequence>MAFLRVAVVLFAVAFASSQAAPQFMIQPSGCNILTMMMGCKVTAPTAKPVGPPQLQLPQPALQPALQPPVADTTTAPTTLLTLPPSNHRSDTTTAPTTLLSEPTTVAGESEPTTVAGESEPTTVAGGLQMQVMPLGQAAALALANMANMFNMGAGATAAPSGSASGAGASGSGAQLSVMPLGQALPIWASQMG</sequence>
<gene>
    <name evidence="3" type="ORF">Ocin01_03095</name>
</gene>
<evidence type="ECO:0000313" key="3">
    <source>
        <dbReference type="EMBL" id="ODN03604.1"/>
    </source>
</evidence>
<proteinExistence type="predicted"/>
<comment type="caution">
    <text evidence="3">The sequence shown here is derived from an EMBL/GenBank/DDBJ whole genome shotgun (WGS) entry which is preliminary data.</text>
</comment>
<keyword evidence="4" id="KW-1185">Reference proteome</keyword>
<reference evidence="3 4" key="1">
    <citation type="journal article" date="2016" name="Genome Biol. Evol.">
        <title>Gene Family Evolution Reflects Adaptation to Soil Environmental Stressors in the Genome of the Collembolan Orchesella cincta.</title>
        <authorList>
            <person name="Faddeeva-Vakhrusheva A."/>
            <person name="Derks M.F."/>
            <person name="Anvar S.Y."/>
            <person name="Agamennone V."/>
            <person name="Suring W."/>
            <person name="Smit S."/>
            <person name="van Straalen N.M."/>
            <person name="Roelofs D."/>
        </authorList>
    </citation>
    <scope>NUCLEOTIDE SEQUENCE [LARGE SCALE GENOMIC DNA]</scope>
    <source>
        <tissue evidence="3">Mixed pool</tissue>
    </source>
</reference>
<evidence type="ECO:0000256" key="1">
    <source>
        <dbReference type="SAM" id="MobiDB-lite"/>
    </source>
</evidence>